<dbReference type="SUPFAM" id="SSF52096">
    <property type="entry name" value="ClpP/crotonase"/>
    <property type="match status" value="1"/>
</dbReference>
<protein>
    <recommendedName>
        <fullName evidence="4">Clp protease ClpP</fullName>
    </recommendedName>
</protein>
<gene>
    <name evidence="2" type="ORF">GCM10023185_31070</name>
</gene>
<dbReference type="PANTHER" id="PTHR10381:SF11">
    <property type="entry name" value="ATP-DEPENDENT CLP PROTEASE PROTEOLYTIC SUBUNIT, MITOCHONDRIAL"/>
    <property type="match status" value="1"/>
</dbReference>
<feature type="region of interest" description="Disordered" evidence="1">
    <location>
        <begin position="212"/>
        <end position="267"/>
    </location>
</feature>
<evidence type="ECO:0000313" key="2">
    <source>
        <dbReference type="EMBL" id="GAA4362792.1"/>
    </source>
</evidence>
<comment type="caution">
    <text evidence="2">The sequence shown here is derived from an EMBL/GenBank/DDBJ whole genome shotgun (WGS) entry which is preliminary data.</text>
</comment>
<sequence length="435" mass="45211">MAELVIKLQKYIGESTFNWDTFEFEMATSAEDVRMQVEWAQYMGETVDSLCFEIGTCFGGSTFDGTEIYNYVQGLGIPVRTRILSFAASMATIIMLAGDVCEIDASAQIMVHGPAVDASGTVTQVASGLKGLTGVHEALRDIYVARTGQPVEVVEEWMSKDTFFTASEALAAGLVTKVIPIAPKAAPELTDAQARARRAKFAGIVARASQRTRAAVPTPKAKPGAAVRPQSPAPMATKKTTPGSNAAPRRSAAAPATPPAGNAPAKLTPKQQAVAAFAKQMGVTITMEGAEVEVPTSEVVGTVLAEGAGTLYTDGELVEGSAVYNDEALTVVTADGVYETEDGRDITVTDGVVESIATASEASSEEEPASAAAITAAVTAAMAPFSKRLDEVAEKVQAFSKVVPSAPRAKTATGSQGPDPKASTPKPKAAHHSTL</sequence>
<evidence type="ECO:0000256" key="1">
    <source>
        <dbReference type="SAM" id="MobiDB-lite"/>
    </source>
</evidence>
<dbReference type="InterPro" id="IPR023562">
    <property type="entry name" value="ClpP/TepA"/>
</dbReference>
<organism evidence="2 3">
    <name type="scientific">Hymenobacter saemangeumensis</name>
    <dbReference type="NCBI Taxonomy" id="1084522"/>
    <lineage>
        <taxon>Bacteria</taxon>
        <taxon>Pseudomonadati</taxon>
        <taxon>Bacteroidota</taxon>
        <taxon>Cytophagia</taxon>
        <taxon>Cytophagales</taxon>
        <taxon>Hymenobacteraceae</taxon>
        <taxon>Hymenobacter</taxon>
    </lineage>
</organism>
<dbReference type="Gene3D" id="3.90.226.10">
    <property type="entry name" value="2-enoyl-CoA Hydratase, Chain A, domain 1"/>
    <property type="match status" value="1"/>
</dbReference>
<evidence type="ECO:0008006" key="4">
    <source>
        <dbReference type="Google" id="ProtNLM"/>
    </source>
</evidence>
<dbReference type="Proteomes" id="UP001501153">
    <property type="component" value="Unassembled WGS sequence"/>
</dbReference>
<dbReference type="RefSeq" id="WP_345237015.1">
    <property type="nucleotide sequence ID" value="NZ_BAABGZ010000066.1"/>
</dbReference>
<accession>A0ABP8ILX2</accession>
<evidence type="ECO:0000313" key="3">
    <source>
        <dbReference type="Proteomes" id="UP001501153"/>
    </source>
</evidence>
<dbReference type="EMBL" id="BAABGZ010000066">
    <property type="protein sequence ID" value="GAA4362792.1"/>
    <property type="molecule type" value="Genomic_DNA"/>
</dbReference>
<keyword evidence="3" id="KW-1185">Reference proteome</keyword>
<feature type="compositionally biased region" description="Low complexity" evidence="1">
    <location>
        <begin position="242"/>
        <end position="265"/>
    </location>
</feature>
<reference evidence="3" key="1">
    <citation type="journal article" date="2019" name="Int. J. Syst. Evol. Microbiol.">
        <title>The Global Catalogue of Microorganisms (GCM) 10K type strain sequencing project: providing services to taxonomists for standard genome sequencing and annotation.</title>
        <authorList>
            <consortium name="The Broad Institute Genomics Platform"/>
            <consortium name="The Broad Institute Genome Sequencing Center for Infectious Disease"/>
            <person name="Wu L."/>
            <person name="Ma J."/>
        </authorList>
    </citation>
    <scope>NUCLEOTIDE SEQUENCE [LARGE SCALE GENOMIC DNA]</scope>
    <source>
        <strain evidence="3">JCM 17923</strain>
    </source>
</reference>
<dbReference type="Pfam" id="PF00574">
    <property type="entry name" value="CLP_protease"/>
    <property type="match status" value="1"/>
</dbReference>
<dbReference type="PANTHER" id="PTHR10381">
    <property type="entry name" value="ATP-DEPENDENT CLP PROTEASE PROTEOLYTIC SUBUNIT"/>
    <property type="match status" value="1"/>
</dbReference>
<feature type="region of interest" description="Disordered" evidence="1">
    <location>
        <begin position="400"/>
        <end position="435"/>
    </location>
</feature>
<name>A0ABP8ILX2_9BACT</name>
<dbReference type="InterPro" id="IPR029045">
    <property type="entry name" value="ClpP/crotonase-like_dom_sf"/>
</dbReference>
<proteinExistence type="predicted"/>
<dbReference type="CDD" id="cd07016">
    <property type="entry name" value="S14_ClpP_1"/>
    <property type="match status" value="1"/>
</dbReference>